<keyword evidence="3" id="KW-0238">DNA-binding</keyword>
<dbReference type="InterPro" id="IPR001034">
    <property type="entry name" value="DeoR_HTH"/>
</dbReference>
<dbReference type="PRINTS" id="PR00037">
    <property type="entry name" value="HTHLACR"/>
</dbReference>
<reference evidence="6 7" key="1">
    <citation type="journal article" date="2011" name="Stand. Genomic Sci.">
        <title>Complete genome of the onion pathogen Enterobacter cloacae EcWSU1.</title>
        <authorList>
            <person name="Humann J.L."/>
            <person name="Wildung M."/>
            <person name="Cheng C.H."/>
            <person name="Lee T."/>
            <person name="Stewart J.E."/>
            <person name="Drew J.C."/>
            <person name="Triplett E.W."/>
            <person name="Main D."/>
            <person name="Schroeder B.K."/>
        </authorList>
    </citation>
    <scope>NUCLEOTIDE SEQUENCE [LARGE SCALE GENOMIC DNA]</scope>
    <source>
        <strain evidence="6 7">EcWSU1</strain>
    </source>
</reference>
<keyword evidence="4" id="KW-0804">Transcription</keyword>
<keyword evidence="2" id="KW-0805">Transcription regulation</keyword>
<dbReference type="SMART" id="SM01134">
    <property type="entry name" value="DeoRC"/>
    <property type="match status" value="1"/>
</dbReference>
<dbReference type="EMBL" id="CP002886">
    <property type="protein sequence ID" value="AEW71954.1"/>
    <property type="molecule type" value="Genomic_DNA"/>
</dbReference>
<dbReference type="AlphaFoldDB" id="G8LKA9"/>
<dbReference type="InterPro" id="IPR050313">
    <property type="entry name" value="Carb_Metab_HTH_regulators"/>
</dbReference>
<dbReference type="KEGG" id="eec:EcWSU1_00514"/>
<dbReference type="SUPFAM" id="SSF46785">
    <property type="entry name" value="Winged helix' DNA-binding domain"/>
    <property type="match status" value="1"/>
</dbReference>
<dbReference type="InterPro" id="IPR037171">
    <property type="entry name" value="NagB/RpiA_transferase-like"/>
</dbReference>
<evidence type="ECO:0000256" key="2">
    <source>
        <dbReference type="ARBA" id="ARBA00023015"/>
    </source>
</evidence>
<accession>G8LKA9</accession>
<dbReference type="InterPro" id="IPR036388">
    <property type="entry name" value="WH-like_DNA-bd_sf"/>
</dbReference>
<evidence type="ECO:0000256" key="1">
    <source>
        <dbReference type="ARBA" id="ARBA00022491"/>
    </source>
</evidence>
<sequence length="279" mass="29932">MTEHAQCNIMRFDARFCYFKGLTMLDYAAFPEQRQALIRQILQESGRVVCTELATQMKVSEHTIRRDLHELSKEGFCKKVYGGAVLQLPDAGIFSRREQENSAQKATIAQKAATLIKAGGCIFMDTGTTNLALAKALPAELSVTVVTNSPAIATALLQHPLCEVIITGGQIQRASGATVGATAASQLEGIIFDQAFIGGCAMDPEMGLTGFDFADCAFKKAVIAQSNQTIVALTADKLPGVARFVVAKSRDIDVLVVDANIKQDVIDAFAAQDVRIVCA</sequence>
<evidence type="ECO:0000313" key="7">
    <source>
        <dbReference type="Proteomes" id="UP000007838"/>
    </source>
</evidence>
<dbReference type="GO" id="GO:0003677">
    <property type="term" value="F:DNA binding"/>
    <property type="evidence" value="ECO:0007669"/>
    <property type="project" value="UniProtKB-KW"/>
</dbReference>
<dbReference type="PANTHER" id="PTHR30363">
    <property type="entry name" value="HTH-TYPE TRANSCRIPTIONAL REGULATOR SRLR-RELATED"/>
    <property type="match status" value="1"/>
</dbReference>
<dbReference type="HOGENOM" id="CLU_060699_2_1_6"/>
<dbReference type="PROSITE" id="PS00894">
    <property type="entry name" value="HTH_DEOR_1"/>
    <property type="match status" value="1"/>
</dbReference>
<protein>
    <submittedName>
        <fullName evidence="6">YgbI</fullName>
    </submittedName>
</protein>
<dbReference type="GO" id="GO:0003700">
    <property type="term" value="F:DNA-binding transcription factor activity"/>
    <property type="evidence" value="ECO:0007669"/>
    <property type="project" value="InterPro"/>
</dbReference>
<keyword evidence="1" id="KW-0678">Repressor</keyword>
<dbReference type="SMART" id="SM00420">
    <property type="entry name" value="HTH_DEOR"/>
    <property type="match status" value="1"/>
</dbReference>
<evidence type="ECO:0000313" key="6">
    <source>
        <dbReference type="EMBL" id="AEW71954.1"/>
    </source>
</evidence>
<gene>
    <name evidence="6" type="primary">ygbI</name>
    <name evidence="6" type="ORF">EcWSU1_00514</name>
</gene>
<proteinExistence type="predicted"/>
<evidence type="ECO:0000259" key="5">
    <source>
        <dbReference type="PROSITE" id="PS51000"/>
    </source>
</evidence>
<dbReference type="Gene3D" id="1.10.10.10">
    <property type="entry name" value="Winged helix-like DNA-binding domain superfamily/Winged helix DNA-binding domain"/>
    <property type="match status" value="1"/>
</dbReference>
<name>G8LKA9_9ENTR</name>
<feature type="domain" description="HTH deoR-type" evidence="5">
    <location>
        <begin position="31"/>
        <end position="86"/>
    </location>
</feature>
<dbReference type="PANTHER" id="PTHR30363:SF4">
    <property type="entry name" value="GLYCEROL-3-PHOSPHATE REGULON REPRESSOR"/>
    <property type="match status" value="1"/>
</dbReference>
<dbReference type="InterPro" id="IPR014036">
    <property type="entry name" value="DeoR-like_C"/>
</dbReference>
<dbReference type="InterPro" id="IPR018356">
    <property type="entry name" value="Tscrpt_reg_HTH_DeoR_CS"/>
</dbReference>
<dbReference type="Proteomes" id="UP000007838">
    <property type="component" value="Chromosome"/>
</dbReference>
<dbReference type="Pfam" id="PF08220">
    <property type="entry name" value="HTH_DeoR"/>
    <property type="match status" value="1"/>
</dbReference>
<evidence type="ECO:0000256" key="3">
    <source>
        <dbReference type="ARBA" id="ARBA00023125"/>
    </source>
</evidence>
<dbReference type="SUPFAM" id="SSF100950">
    <property type="entry name" value="NagB/RpiA/CoA transferase-like"/>
    <property type="match status" value="1"/>
</dbReference>
<organism evidence="6 7">
    <name type="scientific">Enterobacter ludwigii</name>
    <dbReference type="NCBI Taxonomy" id="299767"/>
    <lineage>
        <taxon>Bacteria</taxon>
        <taxon>Pseudomonadati</taxon>
        <taxon>Pseudomonadota</taxon>
        <taxon>Gammaproteobacteria</taxon>
        <taxon>Enterobacterales</taxon>
        <taxon>Enterobacteriaceae</taxon>
        <taxon>Enterobacter</taxon>
        <taxon>Enterobacter cloacae complex</taxon>
    </lineage>
</organism>
<evidence type="ECO:0000256" key="4">
    <source>
        <dbReference type="ARBA" id="ARBA00023163"/>
    </source>
</evidence>
<dbReference type="PROSITE" id="PS51000">
    <property type="entry name" value="HTH_DEOR_2"/>
    <property type="match status" value="1"/>
</dbReference>
<dbReference type="eggNOG" id="COG1349">
    <property type="taxonomic scope" value="Bacteria"/>
</dbReference>
<dbReference type="InterPro" id="IPR036390">
    <property type="entry name" value="WH_DNA-bd_sf"/>
</dbReference>
<dbReference type="Pfam" id="PF00455">
    <property type="entry name" value="DeoRC"/>
    <property type="match status" value="1"/>
</dbReference>